<evidence type="ECO:0000256" key="2">
    <source>
        <dbReference type="ARBA" id="ARBA00023169"/>
    </source>
</evidence>
<dbReference type="InterPro" id="IPR003362">
    <property type="entry name" value="Bact_transf"/>
</dbReference>
<evidence type="ECO:0000256" key="1">
    <source>
        <dbReference type="ARBA" id="ARBA00006464"/>
    </source>
</evidence>
<proteinExistence type="inferred from homology"/>
<accession>A0ABT3NWF7</accession>
<organism evidence="4 5">
    <name type="scientific">Sabulicella glaciei</name>
    <dbReference type="NCBI Taxonomy" id="2984948"/>
    <lineage>
        <taxon>Bacteria</taxon>
        <taxon>Pseudomonadati</taxon>
        <taxon>Pseudomonadota</taxon>
        <taxon>Alphaproteobacteria</taxon>
        <taxon>Acetobacterales</taxon>
        <taxon>Acetobacteraceae</taxon>
        <taxon>Sabulicella</taxon>
    </lineage>
</organism>
<dbReference type="Pfam" id="PF02397">
    <property type="entry name" value="Bac_transf"/>
    <property type="match status" value="1"/>
</dbReference>
<name>A0ABT3NWF7_9PROT</name>
<protein>
    <submittedName>
        <fullName evidence="4">Sugar transferase</fullName>
    </submittedName>
</protein>
<evidence type="ECO:0000259" key="3">
    <source>
        <dbReference type="Pfam" id="PF02397"/>
    </source>
</evidence>
<dbReference type="RefSeq" id="WP_301590564.1">
    <property type="nucleotide sequence ID" value="NZ_JAPFQI010000009.1"/>
</dbReference>
<comment type="caution">
    <text evidence="4">The sequence shown here is derived from an EMBL/GenBank/DDBJ whole genome shotgun (WGS) entry which is preliminary data.</text>
</comment>
<gene>
    <name evidence="4" type="ORF">OF850_12725</name>
</gene>
<keyword evidence="5" id="KW-1185">Reference proteome</keyword>
<dbReference type="GO" id="GO:0016740">
    <property type="term" value="F:transferase activity"/>
    <property type="evidence" value="ECO:0007669"/>
    <property type="project" value="UniProtKB-KW"/>
</dbReference>
<dbReference type="PANTHER" id="PTHR30576">
    <property type="entry name" value="COLANIC BIOSYNTHESIS UDP-GLUCOSE LIPID CARRIER TRANSFERASE"/>
    <property type="match status" value="1"/>
</dbReference>
<keyword evidence="2" id="KW-0270">Exopolysaccharide synthesis</keyword>
<dbReference type="EMBL" id="JAPFQI010000009">
    <property type="protein sequence ID" value="MCW8086497.1"/>
    <property type="molecule type" value="Genomic_DNA"/>
</dbReference>
<feature type="domain" description="Bacterial sugar transferase" evidence="3">
    <location>
        <begin position="7"/>
        <end position="65"/>
    </location>
</feature>
<keyword evidence="4" id="KW-0808">Transferase</keyword>
<evidence type="ECO:0000313" key="5">
    <source>
        <dbReference type="Proteomes" id="UP001526430"/>
    </source>
</evidence>
<dbReference type="PANTHER" id="PTHR30576:SF0">
    <property type="entry name" value="UNDECAPRENYL-PHOSPHATE N-ACETYLGALACTOSAMINYL 1-PHOSPHATE TRANSFERASE-RELATED"/>
    <property type="match status" value="1"/>
</dbReference>
<evidence type="ECO:0000313" key="4">
    <source>
        <dbReference type="EMBL" id="MCW8086497.1"/>
    </source>
</evidence>
<sequence>MYRRRGKRALDLAGAALLLALLAPFLAAAGLSMLLTSGRPVLFRQRRAGQDGAPFTLLKLRTLREGTGS</sequence>
<comment type="similarity">
    <text evidence="1">Belongs to the bacterial sugar transferase family.</text>
</comment>
<dbReference type="Proteomes" id="UP001526430">
    <property type="component" value="Unassembled WGS sequence"/>
</dbReference>
<reference evidence="4 5" key="1">
    <citation type="submission" date="2022-10" db="EMBL/GenBank/DDBJ databases">
        <title>Roseococcus glaciei nov., sp. nov., isolated from glacier.</title>
        <authorList>
            <person name="Liu Q."/>
            <person name="Xin Y.-H."/>
        </authorList>
    </citation>
    <scope>NUCLEOTIDE SEQUENCE [LARGE SCALE GENOMIC DNA]</scope>
    <source>
        <strain evidence="4 5">MDT2-1-1</strain>
    </source>
</reference>